<dbReference type="PRINTS" id="PR00080">
    <property type="entry name" value="SDRFAMILY"/>
</dbReference>
<dbReference type="PRINTS" id="PR00081">
    <property type="entry name" value="GDHRDH"/>
</dbReference>
<dbReference type="RefSeq" id="WP_147704115.1">
    <property type="nucleotide sequence ID" value="NZ_VDUY01000003.1"/>
</dbReference>
<reference evidence="2 3" key="1">
    <citation type="submission" date="2019-06" db="EMBL/GenBank/DDBJ databases">
        <title>Quisquiliibacterium sp. nov., isolated from a maize field.</title>
        <authorList>
            <person name="Lin S.-Y."/>
            <person name="Tsai C.-F."/>
            <person name="Young C.-C."/>
        </authorList>
    </citation>
    <scope>NUCLEOTIDE SEQUENCE [LARGE SCALE GENOMIC DNA]</scope>
    <source>
        <strain evidence="2 3">CC-CFT501</strain>
    </source>
</reference>
<gene>
    <name evidence="2" type="ORF">FHP08_09020</name>
</gene>
<dbReference type="Pfam" id="PF13561">
    <property type="entry name" value="adh_short_C2"/>
    <property type="match status" value="1"/>
</dbReference>
<dbReference type="OrthoDB" id="9806974at2"/>
<accession>A0A5C8NY81</accession>
<dbReference type="Proteomes" id="UP000321548">
    <property type="component" value="Unassembled WGS sequence"/>
</dbReference>
<dbReference type="AlphaFoldDB" id="A0A5C8NY81"/>
<dbReference type="Gene3D" id="3.40.50.720">
    <property type="entry name" value="NAD(P)-binding Rossmann-like Domain"/>
    <property type="match status" value="1"/>
</dbReference>
<comment type="caution">
    <text evidence="2">The sequence shown here is derived from an EMBL/GenBank/DDBJ whole genome shotgun (WGS) entry which is preliminary data.</text>
</comment>
<dbReference type="PANTHER" id="PTHR42760">
    <property type="entry name" value="SHORT-CHAIN DEHYDROGENASES/REDUCTASES FAMILY MEMBER"/>
    <property type="match status" value="1"/>
</dbReference>
<dbReference type="EMBL" id="VDUY01000003">
    <property type="protein sequence ID" value="TXL66203.1"/>
    <property type="molecule type" value="Genomic_DNA"/>
</dbReference>
<dbReference type="PROSITE" id="PS00061">
    <property type="entry name" value="ADH_SHORT"/>
    <property type="match status" value="1"/>
</dbReference>
<keyword evidence="3" id="KW-1185">Reference proteome</keyword>
<proteinExistence type="inferred from homology"/>
<evidence type="ECO:0000313" key="3">
    <source>
        <dbReference type="Proteomes" id="UP000321548"/>
    </source>
</evidence>
<dbReference type="InterPro" id="IPR002347">
    <property type="entry name" value="SDR_fam"/>
</dbReference>
<keyword evidence="2" id="KW-0560">Oxidoreductase</keyword>
<organism evidence="2 3">
    <name type="scientific">Zeimonas arvi</name>
    <dbReference type="NCBI Taxonomy" id="2498847"/>
    <lineage>
        <taxon>Bacteria</taxon>
        <taxon>Pseudomonadati</taxon>
        <taxon>Pseudomonadota</taxon>
        <taxon>Betaproteobacteria</taxon>
        <taxon>Burkholderiales</taxon>
        <taxon>Burkholderiaceae</taxon>
        <taxon>Zeimonas</taxon>
    </lineage>
</organism>
<dbReference type="FunFam" id="3.40.50.720:FF:000084">
    <property type="entry name" value="Short-chain dehydrogenase reductase"/>
    <property type="match status" value="1"/>
</dbReference>
<protein>
    <submittedName>
        <fullName evidence="2">Glucose 1-dehydrogenase</fullName>
        <ecNumber evidence="2">1.1.1.47</ecNumber>
    </submittedName>
</protein>
<name>A0A5C8NY81_9BURK</name>
<dbReference type="NCBIfam" id="NF005559">
    <property type="entry name" value="PRK07231.1"/>
    <property type="match status" value="1"/>
</dbReference>
<dbReference type="EC" id="1.1.1.47" evidence="2"/>
<evidence type="ECO:0000256" key="1">
    <source>
        <dbReference type="ARBA" id="ARBA00006484"/>
    </source>
</evidence>
<dbReference type="SUPFAM" id="SSF51735">
    <property type="entry name" value="NAD(P)-binding Rossmann-fold domains"/>
    <property type="match status" value="1"/>
</dbReference>
<dbReference type="InterPro" id="IPR020904">
    <property type="entry name" value="Sc_DH/Rdtase_CS"/>
</dbReference>
<evidence type="ECO:0000313" key="2">
    <source>
        <dbReference type="EMBL" id="TXL66203.1"/>
    </source>
</evidence>
<dbReference type="GO" id="GO:0047936">
    <property type="term" value="F:glucose 1-dehydrogenase [NAD(P)+] activity"/>
    <property type="evidence" value="ECO:0007669"/>
    <property type="project" value="UniProtKB-EC"/>
</dbReference>
<sequence>MNAFDLSGRVALVTGGNGGIGLGMARGMARAGAGIAIAGRNLDKNRQAVAELETLGAKVIAIEADLLEEADCRAAVDKAAEAFGRLDILVNNAGIAIRKQPQDYTAQEWHRVLDSNLTSAFLCSHAAYPHMKRAGGGKIISIGSIMSVMAASFTVAYAASKGGIVQMTRALATAWAADDIQVNAILPGWIATDLTKGAREQLPGLDEKVRGRTPAGRWGTPADFEAITVLLAGPGSQFITGTAIPVDGGYTIQA</sequence>
<comment type="similarity">
    <text evidence="1">Belongs to the short-chain dehydrogenases/reductases (SDR) family.</text>
</comment>
<dbReference type="InterPro" id="IPR036291">
    <property type="entry name" value="NAD(P)-bd_dom_sf"/>
</dbReference>